<evidence type="ECO:0000313" key="2">
    <source>
        <dbReference type="EMBL" id="GAA4465254.1"/>
    </source>
</evidence>
<comment type="caution">
    <text evidence="2">The sequence shown here is derived from an EMBL/GenBank/DDBJ whole genome shotgun (WGS) entry which is preliminary data.</text>
</comment>
<dbReference type="InterPro" id="IPR026816">
    <property type="entry name" value="Flavodoxin_dom"/>
</dbReference>
<dbReference type="Proteomes" id="UP001500840">
    <property type="component" value="Unassembled WGS sequence"/>
</dbReference>
<organism evidence="2 3">
    <name type="scientific">Novipirellula rosea</name>
    <dbReference type="NCBI Taxonomy" id="1031540"/>
    <lineage>
        <taxon>Bacteria</taxon>
        <taxon>Pseudomonadati</taxon>
        <taxon>Planctomycetota</taxon>
        <taxon>Planctomycetia</taxon>
        <taxon>Pirellulales</taxon>
        <taxon>Pirellulaceae</taxon>
        <taxon>Novipirellula</taxon>
    </lineage>
</organism>
<proteinExistence type="predicted"/>
<dbReference type="SUPFAM" id="SSF52218">
    <property type="entry name" value="Flavoproteins"/>
    <property type="match status" value="1"/>
</dbReference>
<keyword evidence="3" id="KW-1185">Reference proteome</keyword>
<evidence type="ECO:0000313" key="3">
    <source>
        <dbReference type="Proteomes" id="UP001500840"/>
    </source>
</evidence>
<dbReference type="Pfam" id="PF12724">
    <property type="entry name" value="Flavodoxin_5"/>
    <property type="match status" value="1"/>
</dbReference>
<accession>A0ABP8NFZ0</accession>
<gene>
    <name evidence="2" type="ORF">GCM10023156_52820</name>
</gene>
<reference evidence="3" key="1">
    <citation type="journal article" date="2019" name="Int. J. Syst. Evol. Microbiol.">
        <title>The Global Catalogue of Microorganisms (GCM) 10K type strain sequencing project: providing services to taxonomists for standard genome sequencing and annotation.</title>
        <authorList>
            <consortium name="The Broad Institute Genomics Platform"/>
            <consortium name="The Broad Institute Genome Sequencing Center for Infectious Disease"/>
            <person name="Wu L."/>
            <person name="Ma J."/>
        </authorList>
    </citation>
    <scope>NUCLEOTIDE SEQUENCE [LARGE SCALE GENOMIC DNA]</scope>
    <source>
        <strain evidence="3">JCM 17759</strain>
    </source>
</reference>
<feature type="domain" description="Flavodoxin" evidence="1">
    <location>
        <begin position="5"/>
        <end position="131"/>
    </location>
</feature>
<dbReference type="EMBL" id="BAABGA010000073">
    <property type="protein sequence ID" value="GAA4465254.1"/>
    <property type="molecule type" value="Genomic_DNA"/>
</dbReference>
<dbReference type="InterPro" id="IPR029039">
    <property type="entry name" value="Flavoprotein-like_sf"/>
</dbReference>
<sequence>MNGAIFFSGQYGSTEQYANWISEATGLPVFNVKDRNADPSKYDFLVLGSSVIIYKLTIHKWVKSNWSSIENKPVMLFTVSGAPAGPKLDGWIASCLPQQLITQMDHVALRGRLEPKKLSWWTRLILRIGAWRNPDPEASKQECEGFDFVDKSTIEPIRKLVEQYQSGAEAISSQAHSSRY</sequence>
<evidence type="ECO:0000259" key="1">
    <source>
        <dbReference type="Pfam" id="PF12724"/>
    </source>
</evidence>
<dbReference type="Gene3D" id="3.40.50.360">
    <property type="match status" value="1"/>
</dbReference>
<name>A0ABP8NFZ0_9BACT</name>
<dbReference type="RefSeq" id="WP_345326802.1">
    <property type="nucleotide sequence ID" value="NZ_BAABGA010000073.1"/>
</dbReference>
<protein>
    <recommendedName>
        <fullName evidence="1">Flavodoxin domain-containing protein</fullName>
    </recommendedName>
</protein>